<dbReference type="PANTHER" id="PTHR44757:SF2">
    <property type="entry name" value="BIOFILM ARCHITECTURE MAINTENANCE PROTEIN MBAA"/>
    <property type="match status" value="1"/>
</dbReference>
<evidence type="ECO:0000256" key="1">
    <source>
        <dbReference type="ARBA" id="ARBA00001946"/>
    </source>
</evidence>
<evidence type="ECO:0000313" key="6">
    <source>
        <dbReference type="Proteomes" id="UP001158598"/>
    </source>
</evidence>
<dbReference type="FunFam" id="3.30.70.270:FF:000001">
    <property type="entry name" value="Diguanylate cyclase domain protein"/>
    <property type="match status" value="1"/>
</dbReference>
<feature type="coiled-coil region" evidence="2">
    <location>
        <begin position="124"/>
        <end position="151"/>
    </location>
</feature>
<dbReference type="InterPro" id="IPR001633">
    <property type="entry name" value="EAL_dom"/>
</dbReference>
<evidence type="ECO:0000259" key="4">
    <source>
        <dbReference type="PROSITE" id="PS50887"/>
    </source>
</evidence>
<keyword evidence="2" id="KW-0175">Coiled coil</keyword>
<accession>A0AA35UYK6</accession>
<gene>
    <name evidence="5" type="ORF">MCNOR_1045</name>
</gene>
<dbReference type="InterPro" id="IPR052155">
    <property type="entry name" value="Biofilm_reg_signaling"/>
</dbReference>
<keyword evidence="5" id="KW-0548">Nucleotidyltransferase</keyword>
<dbReference type="NCBIfam" id="TIGR00254">
    <property type="entry name" value="GGDEF"/>
    <property type="match status" value="1"/>
</dbReference>
<dbReference type="Pfam" id="PF00563">
    <property type="entry name" value="EAL"/>
    <property type="match status" value="1"/>
</dbReference>
<dbReference type="SMART" id="SM00052">
    <property type="entry name" value="EAL"/>
    <property type="match status" value="1"/>
</dbReference>
<dbReference type="EMBL" id="OX458332">
    <property type="protein sequence ID" value="CAI8772412.1"/>
    <property type="molecule type" value="Genomic_DNA"/>
</dbReference>
<dbReference type="SMART" id="SM00267">
    <property type="entry name" value="GGDEF"/>
    <property type="match status" value="1"/>
</dbReference>
<dbReference type="Pfam" id="PF00990">
    <property type="entry name" value="GGDEF"/>
    <property type="match status" value="1"/>
</dbReference>
<dbReference type="SUPFAM" id="SSF54631">
    <property type="entry name" value="CBS-domain pair"/>
    <property type="match status" value="1"/>
</dbReference>
<comment type="cofactor">
    <cofactor evidence="1">
        <name>Mg(2+)</name>
        <dbReference type="ChEBI" id="CHEBI:18420"/>
    </cofactor>
</comment>
<dbReference type="InterPro" id="IPR035919">
    <property type="entry name" value="EAL_sf"/>
</dbReference>
<dbReference type="Proteomes" id="UP001158598">
    <property type="component" value="Chromosome"/>
</dbReference>
<dbReference type="CDD" id="cd01948">
    <property type="entry name" value="EAL"/>
    <property type="match status" value="1"/>
</dbReference>
<dbReference type="SUPFAM" id="SSF55073">
    <property type="entry name" value="Nucleotide cyclase"/>
    <property type="match status" value="1"/>
</dbReference>
<evidence type="ECO:0000256" key="2">
    <source>
        <dbReference type="SAM" id="Coils"/>
    </source>
</evidence>
<name>A0AA35UYK6_METCP</name>
<dbReference type="InterPro" id="IPR046342">
    <property type="entry name" value="CBS_dom_sf"/>
</dbReference>
<dbReference type="InterPro" id="IPR029787">
    <property type="entry name" value="Nucleotide_cyclase"/>
</dbReference>
<proteinExistence type="predicted"/>
<evidence type="ECO:0000259" key="3">
    <source>
        <dbReference type="PROSITE" id="PS50883"/>
    </source>
</evidence>
<dbReference type="EC" id="2.7.7.65" evidence="5"/>
<dbReference type="InterPro" id="IPR043128">
    <property type="entry name" value="Rev_trsase/Diguanyl_cyclase"/>
</dbReference>
<dbReference type="RefSeq" id="WP_017365260.1">
    <property type="nucleotide sequence ID" value="NZ_OX458332.1"/>
</dbReference>
<evidence type="ECO:0000313" key="5">
    <source>
        <dbReference type="EMBL" id="CAI8772412.1"/>
    </source>
</evidence>
<dbReference type="CDD" id="cd01949">
    <property type="entry name" value="GGDEF"/>
    <property type="match status" value="1"/>
</dbReference>
<protein>
    <submittedName>
        <fullName evidence="5">Diguanylate cyclase</fullName>
        <ecNumber evidence="5">2.7.7.65</ecNumber>
    </submittedName>
</protein>
<feature type="domain" description="GGDEF" evidence="4">
    <location>
        <begin position="186"/>
        <end position="319"/>
    </location>
</feature>
<reference evidence="5" key="1">
    <citation type="submission" date="2023-03" db="EMBL/GenBank/DDBJ databases">
        <authorList>
            <person name="Pearce D."/>
        </authorList>
    </citation>
    <scope>NUCLEOTIDE SEQUENCE</scope>
    <source>
        <strain evidence="5">Mc</strain>
    </source>
</reference>
<dbReference type="Gene3D" id="3.20.20.450">
    <property type="entry name" value="EAL domain"/>
    <property type="match status" value="1"/>
</dbReference>
<feature type="domain" description="EAL" evidence="3">
    <location>
        <begin position="328"/>
        <end position="582"/>
    </location>
</feature>
<sequence length="588" mass="65016">MTLVRARDALCDSRIVVRVEADARPPRDRRSPAIYAVFHTDEPDGSRFLGLVTEHQIARFPQRIFADLIDPRVPPPVASDTPLEQLIHAVGERGQTLGMPLAVLERDGSFLGVLTPHSIVEVLLERERRLLEDARKINAEIRREADKAIEQLDIKAHYDTVTGLPNRQLFCDRLLQALAAHERDGNPVVLLFLDVDNFKSINDSLGHLVGDRLLRATAERIRTAVRDGDTVARIGGDEFTILLNGAKDTLNGALVAQKILDGLAQPFVFGAQQIVISVSIGIAVSPADGETMEQLLRNADTAMYHAKSRGKNNYQFFSPELNVQAYRRQEIERNLRCALLQGELGLSYAPRVDLRSGRIVALEVCPFWLSSELGDVPPDDFVPVAEETGLIVQIGIWAFRTACAHAAVWRTQGLDDRCLSFRLSQRELDDPQFGDRIMSLLDGCGLEPENLQFELSERMLMTHAAHTLAVLQELSNRGIRFSVGDFGTGNASLRRLRRFPIDELKIDLSSVRDIEPDSDDAAVITAMIAMAKSLRMDVVAVGVETPEHVAFLLERGCRHGQGRLIGAPLPPERIAALLAGDAVDLFVA</sequence>
<dbReference type="PROSITE" id="PS50887">
    <property type="entry name" value="GGDEF"/>
    <property type="match status" value="1"/>
</dbReference>
<dbReference type="PROSITE" id="PS50883">
    <property type="entry name" value="EAL"/>
    <property type="match status" value="1"/>
</dbReference>
<dbReference type="InterPro" id="IPR000160">
    <property type="entry name" value="GGDEF_dom"/>
</dbReference>
<dbReference type="SUPFAM" id="SSF141868">
    <property type="entry name" value="EAL domain-like"/>
    <property type="match status" value="1"/>
</dbReference>
<organism evidence="5 6">
    <name type="scientific">Methylococcus capsulatus</name>
    <dbReference type="NCBI Taxonomy" id="414"/>
    <lineage>
        <taxon>Bacteria</taxon>
        <taxon>Pseudomonadati</taxon>
        <taxon>Pseudomonadota</taxon>
        <taxon>Gammaproteobacteria</taxon>
        <taxon>Methylococcales</taxon>
        <taxon>Methylococcaceae</taxon>
        <taxon>Methylococcus</taxon>
    </lineage>
</organism>
<dbReference type="Gene3D" id="3.30.70.270">
    <property type="match status" value="1"/>
</dbReference>
<dbReference type="AlphaFoldDB" id="A0AA35UYK6"/>
<dbReference type="GO" id="GO:0052621">
    <property type="term" value="F:diguanylate cyclase activity"/>
    <property type="evidence" value="ECO:0007669"/>
    <property type="project" value="UniProtKB-EC"/>
</dbReference>
<keyword evidence="5" id="KW-0808">Transferase</keyword>
<dbReference type="PANTHER" id="PTHR44757">
    <property type="entry name" value="DIGUANYLATE CYCLASE DGCP"/>
    <property type="match status" value="1"/>
</dbReference>